<protein>
    <recommendedName>
        <fullName evidence="6">Major facilitator superfamily (MFS) profile domain-containing protein</fullName>
    </recommendedName>
</protein>
<keyword evidence="4 5" id="KW-0472">Membrane</keyword>
<feature type="transmembrane region" description="Helical" evidence="5">
    <location>
        <begin position="31"/>
        <end position="52"/>
    </location>
</feature>
<dbReference type="GO" id="GO:0016020">
    <property type="term" value="C:membrane"/>
    <property type="evidence" value="ECO:0007669"/>
    <property type="project" value="UniProtKB-SubCell"/>
</dbReference>
<dbReference type="EMBL" id="JAANQT010000682">
    <property type="protein sequence ID" value="KAG1309117.1"/>
    <property type="molecule type" value="Genomic_DNA"/>
</dbReference>
<reference evidence="7" key="1">
    <citation type="journal article" date="2020" name="Microb. Genom.">
        <title>Genetic diversity of clinical and environmental Mucorales isolates obtained from an investigation of mucormycosis cases among solid organ transplant recipients.</title>
        <authorList>
            <person name="Nguyen M.H."/>
            <person name="Kaul D."/>
            <person name="Muto C."/>
            <person name="Cheng S.J."/>
            <person name="Richter R.A."/>
            <person name="Bruno V.M."/>
            <person name="Liu G."/>
            <person name="Beyhan S."/>
            <person name="Sundermann A.J."/>
            <person name="Mounaud S."/>
            <person name="Pasculle A.W."/>
            <person name="Nierman W.C."/>
            <person name="Driscoll E."/>
            <person name="Cumbie R."/>
            <person name="Clancy C.J."/>
            <person name="Dupont C.L."/>
        </authorList>
    </citation>
    <scope>NUCLEOTIDE SEQUENCE</scope>
    <source>
        <strain evidence="7">GL11</strain>
    </source>
</reference>
<evidence type="ECO:0000256" key="1">
    <source>
        <dbReference type="ARBA" id="ARBA00004141"/>
    </source>
</evidence>
<accession>A0A9P6XAE8</accession>
<dbReference type="Pfam" id="PF00083">
    <property type="entry name" value="Sugar_tr"/>
    <property type="match status" value="1"/>
</dbReference>
<keyword evidence="2 5" id="KW-0812">Transmembrane</keyword>
<keyword evidence="8" id="KW-1185">Reference proteome</keyword>
<name>A0A9P6XAE8_RHIOR</name>
<keyword evidence="3 5" id="KW-1133">Transmembrane helix</keyword>
<evidence type="ECO:0000259" key="6">
    <source>
        <dbReference type="PROSITE" id="PS50850"/>
    </source>
</evidence>
<feature type="transmembrane region" description="Helical" evidence="5">
    <location>
        <begin position="72"/>
        <end position="91"/>
    </location>
</feature>
<dbReference type="InterPro" id="IPR036259">
    <property type="entry name" value="MFS_trans_sf"/>
</dbReference>
<sequence length="95" mass="10135">MSTKISNEIKDLDQESLHTLHEIRRGGRKSLYMAGIIAAGGGFVVGFDTGAISGTMVLESFVNRFLNVDTEYRNALLVAMMLLTATIGGLISGNG</sequence>
<evidence type="ECO:0000256" key="2">
    <source>
        <dbReference type="ARBA" id="ARBA00022692"/>
    </source>
</evidence>
<comment type="subcellular location">
    <subcellularLocation>
        <location evidence="1">Membrane</location>
        <topology evidence="1">Multi-pass membrane protein</topology>
    </subcellularLocation>
</comment>
<dbReference type="GO" id="GO:0022857">
    <property type="term" value="F:transmembrane transporter activity"/>
    <property type="evidence" value="ECO:0007669"/>
    <property type="project" value="InterPro"/>
</dbReference>
<dbReference type="InterPro" id="IPR020846">
    <property type="entry name" value="MFS_dom"/>
</dbReference>
<dbReference type="PROSITE" id="PS50850">
    <property type="entry name" value="MFS"/>
    <property type="match status" value="1"/>
</dbReference>
<dbReference type="InterPro" id="IPR005828">
    <property type="entry name" value="MFS_sugar_transport-like"/>
</dbReference>
<evidence type="ECO:0000256" key="5">
    <source>
        <dbReference type="SAM" id="Phobius"/>
    </source>
</evidence>
<evidence type="ECO:0000313" key="7">
    <source>
        <dbReference type="EMBL" id="KAG1309117.1"/>
    </source>
</evidence>
<feature type="domain" description="Major facilitator superfamily (MFS) profile" evidence="6">
    <location>
        <begin position="34"/>
        <end position="95"/>
    </location>
</feature>
<comment type="caution">
    <text evidence="7">The sequence shown here is derived from an EMBL/GenBank/DDBJ whole genome shotgun (WGS) entry which is preliminary data.</text>
</comment>
<evidence type="ECO:0000313" key="8">
    <source>
        <dbReference type="Proteomes" id="UP000716291"/>
    </source>
</evidence>
<dbReference type="Gene3D" id="1.20.1250.20">
    <property type="entry name" value="MFS general substrate transporter like domains"/>
    <property type="match status" value="1"/>
</dbReference>
<dbReference type="AlphaFoldDB" id="A0A9P6XAE8"/>
<proteinExistence type="predicted"/>
<gene>
    <name evidence="7" type="ORF">G6F64_005548</name>
</gene>
<evidence type="ECO:0000256" key="3">
    <source>
        <dbReference type="ARBA" id="ARBA00022989"/>
    </source>
</evidence>
<dbReference type="Proteomes" id="UP000716291">
    <property type="component" value="Unassembled WGS sequence"/>
</dbReference>
<evidence type="ECO:0000256" key="4">
    <source>
        <dbReference type="ARBA" id="ARBA00023136"/>
    </source>
</evidence>
<organism evidence="7 8">
    <name type="scientific">Rhizopus oryzae</name>
    <name type="common">Mucormycosis agent</name>
    <name type="synonym">Rhizopus arrhizus var. delemar</name>
    <dbReference type="NCBI Taxonomy" id="64495"/>
    <lineage>
        <taxon>Eukaryota</taxon>
        <taxon>Fungi</taxon>
        <taxon>Fungi incertae sedis</taxon>
        <taxon>Mucoromycota</taxon>
        <taxon>Mucoromycotina</taxon>
        <taxon>Mucoromycetes</taxon>
        <taxon>Mucorales</taxon>
        <taxon>Mucorineae</taxon>
        <taxon>Rhizopodaceae</taxon>
        <taxon>Rhizopus</taxon>
    </lineage>
</organism>